<dbReference type="PROSITE" id="PS50076">
    <property type="entry name" value="DNAJ_2"/>
    <property type="match status" value="1"/>
</dbReference>
<feature type="compositionally biased region" description="Basic and acidic residues" evidence="10">
    <location>
        <begin position="298"/>
        <end position="316"/>
    </location>
</feature>
<dbReference type="RefSeq" id="WP_188915895.1">
    <property type="nucleotide sequence ID" value="NZ_BMKG01000003.1"/>
</dbReference>
<evidence type="ECO:0000256" key="1">
    <source>
        <dbReference type="ARBA" id="ARBA00004383"/>
    </source>
</evidence>
<evidence type="ECO:0000256" key="9">
    <source>
        <dbReference type="ARBA" id="ARBA00023136"/>
    </source>
</evidence>
<keyword evidence="3" id="KW-0813">Transport</keyword>
<comment type="caution">
    <text evidence="14">The sequence shown here is derived from an EMBL/GenBank/DDBJ whole genome shotgun (WGS) entry which is preliminary data.</text>
</comment>
<dbReference type="PANTHER" id="PTHR33446:SF2">
    <property type="entry name" value="PROTEIN TONB"/>
    <property type="match status" value="1"/>
</dbReference>
<evidence type="ECO:0000259" key="13">
    <source>
        <dbReference type="PROSITE" id="PS52015"/>
    </source>
</evidence>
<feature type="region of interest" description="Disordered" evidence="10">
    <location>
        <begin position="246"/>
        <end position="334"/>
    </location>
</feature>
<comment type="subcellular location">
    <subcellularLocation>
        <location evidence="1">Cell inner membrane</location>
        <topology evidence="1">Single-pass membrane protein</topology>
        <orientation evidence="1">Periplasmic side</orientation>
    </subcellularLocation>
</comment>
<keyword evidence="15" id="KW-1185">Reference proteome</keyword>
<dbReference type="SUPFAM" id="SSF74653">
    <property type="entry name" value="TolA/TonB C-terminal domain"/>
    <property type="match status" value="1"/>
</dbReference>
<dbReference type="SUPFAM" id="SSF46565">
    <property type="entry name" value="Chaperone J-domain"/>
    <property type="match status" value="1"/>
</dbReference>
<comment type="similarity">
    <text evidence="2">Belongs to the TonB family.</text>
</comment>
<evidence type="ECO:0000259" key="12">
    <source>
        <dbReference type="PROSITE" id="PS50076"/>
    </source>
</evidence>
<dbReference type="Gene3D" id="1.10.287.110">
    <property type="entry name" value="DnaJ domain"/>
    <property type="match status" value="1"/>
</dbReference>
<evidence type="ECO:0000256" key="8">
    <source>
        <dbReference type="ARBA" id="ARBA00022989"/>
    </source>
</evidence>
<keyword evidence="4" id="KW-1003">Cell membrane</keyword>
<keyword evidence="6 11" id="KW-0812">Transmembrane</keyword>
<dbReference type="Gene3D" id="3.30.1150.10">
    <property type="match status" value="1"/>
</dbReference>
<keyword evidence="8 11" id="KW-1133">Transmembrane helix</keyword>
<feature type="domain" description="J" evidence="12">
    <location>
        <begin position="6"/>
        <end position="71"/>
    </location>
</feature>
<dbReference type="InterPro" id="IPR051045">
    <property type="entry name" value="TonB-dependent_transducer"/>
</dbReference>
<dbReference type="NCBIfam" id="TIGR01352">
    <property type="entry name" value="tonB_Cterm"/>
    <property type="match status" value="1"/>
</dbReference>
<dbReference type="InterPro" id="IPR036869">
    <property type="entry name" value="J_dom_sf"/>
</dbReference>
<keyword evidence="5" id="KW-0997">Cell inner membrane</keyword>
<evidence type="ECO:0000313" key="14">
    <source>
        <dbReference type="EMBL" id="GGB89058.1"/>
    </source>
</evidence>
<dbReference type="PANTHER" id="PTHR33446">
    <property type="entry name" value="PROTEIN TONB-RELATED"/>
    <property type="match status" value="1"/>
</dbReference>
<keyword evidence="7" id="KW-0653">Protein transport</keyword>
<keyword evidence="9 11" id="KW-0472">Membrane</keyword>
<accession>A0ABQ1K8L5</accession>
<name>A0ABQ1K8L5_9BURK</name>
<dbReference type="Proteomes" id="UP000622638">
    <property type="component" value="Unassembled WGS sequence"/>
</dbReference>
<evidence type="ECO:0000256" key="10">
    <source>
        <dbReference type="SAM" id="MobiDB-lite"/>
    </source>
</evidence>
<dbReference type="InterPro" id="IPR006260">
    <property type="entry name" value="TonB/TolA_C"/>
</dbReference>
<evidence type="ECO:0000256" key="7">
    <source>
        <dbReference type="ARBA" id="ARBA00022927"/>
    </source>
</evidence>
<dbReference type="CDD" id="cd06257">
    <property type="entry name" value="DnaJ"/>
    <property type="match status" value="1"/>
</dbReference>
<dbReference type="PROSITE" id="PS52015">
    <property type="entry name" value="TONB_CTD"/>
    <property type="match status" value="1"/>
</dbReference>
<evidence type="ECO:0000256" key="5">
    <source>
        <dbReference type="ARBA" id="ARBA00022519"/>
    </source>
</evidence>
<dbReference type="SMART" id="SM00271">
    <property type="entry name" value="DnaJ"/>
    <property type="match status" value="1"/>
</dbReference>
<dbReference type="Pfam" id="PF00226">
    <property type="entry name" value="DnaJ"/>
    <property type="match status" value="1"/>
</dbReference>
<sequence length="425" mass="44633">MTHSQCLYECLKVTRDAPAEVIRAAYRSLSQKHHPDKNIGNQDAASMMSRLNFAYSVLSDAEQRRRYDAQVLRQRIHGSHPHAFHEPAGDDDYASADAATDAAAARGGRTAPGSFEAGKSGGLLHLLRKYAAGRDGKLAAVLLGSCIVLVVVIFWRDWTEQQSMLLLEQAAVQARGAAAPAAHADDDASGTASIGAIHMPEAAGPQVVMQETAPKAPAVPESPAPASKASELERLTAMLKSMGLGLHRLDLPTPPPNEKRVPARAAPAESDKAAMAATATSAPSRSAAPAPVVPPEPARAREEPERAAAPDADAKAVADAGRPSATPGAGTVPATRHPVIADTRACAPSYPALAYSNGDSGTVQLALLVGGDGRVVESKVQRSSGHPELDKAARKALSQCKFKFSGNDRPAEPVWTRLEYVFSLD</sequence>
<evidence type="ECO:0000256" key="4">
    <source>
        <dbReference type="ARBA" id="ARBA00022475"/>
    </source>
</evidence>
<evidence type="ECO:0008006" key="16">
    <source>
        <dbReference type="Google" id="ProtNLM"/>
    </source>
</evidence>
<reference evidence="15" key="1">
    <citation type="journal article" date="2019" name="Int. J. Syst. Evol. Microbiol.">
        <title>The Global Catalogue of Microorganisms (GCM) 10K type strain sequencing project: providing services to taxonomists for standard genome sequencing and annotation.</title>
        <authorList>
            <consortium name="The Broad Institute Genomics Platform"/>
            <consortium name="The Broad Institute Genome Sequencing Center for Infectious Disease"/>
            <person name="Wu L."/>
            <person name="Ma J."/>
        </authorList>
    </citation>
    <scope>NUCLEOTIDE SEQUENCE [LARGE SCALE GENOMIC DNA]</scope>
    <source>
        <strain evidence="15">CGMCC 1.15931</strain>
    </source>
</reference>
<organism evidence="14 15">
    <name type="scientific">Pseudoduganella buxea</name>
    <dbReference type="NCBI Taxonomy" id="1949069"/>
    <lineage>
        <taxon>Bacteria</taxon>
        <taxon>Pseudomonadati</taxon>
        <taxon>Pseudomonadota</taxon>
        <taxon>Betaproteobacteria</taxon>
        <taxon>Burkholderiales</taxon>
        <taxon>Oxalobacteraceae</taxon>
        <taxon>Telluria group</taxon>
        <taxon>Pseudoduganella</taxon>
    </lineage>
</organism>
<evidence type="ECO:0000256" key="2">
    <source>
        <dbReference type="ARBA" id="ARBA00006555"/>
    </source>
</evidence>
<evidence type="ECO:0000256" key="3">
    <source>
        <dbReference type="ARBA" id="ARBA00022448"/>
    </source>
</evidence>
<evidence type="ECO:0000313" key="15">
    <source>
        <dbReference type="Proteomes" id="UP000622638"/>
    </source>
</evidence>
<gene>
    <name evidence="14" type="ORF">GCM10011572_08920</name>
</gene>
<dbReference type="PRINTS" id="PR00625">
    <property type="entry name" value="JDOMAIN"/>
</dbReference>
<proteinExistence type="inferred from homology"/>
<dbReference type="EMBL" id="BMKG01000003">
    <property type="protein sequence ID" value="GGB89058.1"/>
    <property type="molecule type" value="Genomic_DNA"/>
</dbReference>
<feature type="compositionally biased region" description="Low complexity" evidence="10">
    <location>
        <begin position="273"/>
        <end position="290"/>
    </location>
</feature>
<dbReference type="InterPro" id="IPR001623">
    <property type="entry name" value="DnaJ_domain"/>
</dbReference>
<dbReference type="Pfam" id="PF03544">
    <property type="entry name" value="TonB_C"/>
    <property type="match status" value="1"/>
</dbReference>
<protein>
    <recommendedName>
        <fullName evidence="16">TonB family protein</fullName>
    </recommendedName>
</protein>
<feature type="transmembrane region" description="Helical" evidence="11">
    <location>
        <begin position="138"/>
        <end position="155"/>
    </location>
</feature>
<evidence type="ECO:0000256" key="6">
    <source>
        <dbReference type="ARBA" id="ARBA00022692"/>
    </source>
</evidence>
<dbReference type="InterPro" id="IPR037682">
    <property type="entry name" value="TonB_C"/>
</dbReference>
<feature type="domain" description="TonB C-terminal" evidence="13">
    <location>
        <begin position="335"/>
        <end position="425"/>
    </location>
</feature>
<evidence type="ECO:0000256" key="11">
    <source>
        <dbReference type="SAM" id="Phobius"/>
    </source>
</evidence>